<feature type="domain" description="PAC" evidence="2">
    <location>
        <begin position="166"/>
        <end position="218"/>
    </location>
</feature>
<sequence>MLGGTPVVVGCAPWVNAAPTERAAAEVAWENTRQHGGPFSLEFRLLAADGSQYWVALHLEPVMNASNVVSGYVGTAHDYTDAVTRRSLSEQLVGLLDVSADAVLVFDRSGQLLFCNDGARSLVGVDSNDVQQNNDTVADTFLRAIRDQVPREVLNATDTHPAANRWEGELGFRSPDGIVRTLALTLQVVRDASGVVQHFSAIARDITETKQLQDELTRQATHDALTGLPNRVLFLRKLAEALDRSRTVKSGTAVLFVDLDNLKDVNDTIGHNVGDVLLSNISKRLVNATRPSDIVARIGGDEFVILCDGVTDEHIAHDIAGRILAAVTGQMVLQGTEIYTSASIGIALSTPEMLAEQSPTEAAQTLLNNADTAMYRAKQRGKARAEIYSAEMRADARERVSLTNALERALAAKQMRLVYQPINSAHSGRTTAVEAFLRWDHPQHGELTPPHFMAIAEESGMIGPIGDFVIALACQDLRQFIDAGAVDKSFQLHLNLSPKQLTDPTFVERTLTTLREHTIEPMQVCFEVTEATMMNDNPSILRSINALKRSGIRIAIDDFGSGFSSLSSLRKFPADVLKLDGSLIRDLGQQGYDDPIVRSIIQLAHSLDMTVIAEWVSTEEHMKRLKVLGCDYLQGNRIGEAHNAETFVRELSRTH</sequence>
<proteinExistence type="predicted"/>
<dbReference type="PANTHER" id="PTHR44757:SF2">
    <property type="entry name" value="BIOFILM ARCHITECTURE MAINTENANCE PROTEIN MBAA"/>
    <property type="match status" value="1"/>
</dbReference>
<dbReference type="NCBIfam" id="TIGR00254">
    <property type="entry name" value="GGDEF"/>
    <property type="match status" value="1"/>
</dbReference>
<feature type="domain" description="PAC" evidence="2">
    <location>
        <begin position="39"/>
        <end position="91"/>
    </location>
</feature>
<dbReference type="Pfam" id="PF08447">
    <property type="entry name" value="PAS_3"/>
    <property type="match status" value="1"/>
</dbReference>
<evidence type="ECO:0000313" key="5">
    <source>
        <dbReference type="EMBL" id="CAB5066578.1"/>
    </source>
</evidence>
<dbReference type="InterPro" id="IPR000160">
    <property type="entry name" value="GGDEF_dom"/>
</dbReference>
<dbReference type="Pfam" id="PF00990">
    <property type="entry name" value="GGDEF"/>
    <property type="match status" value="1"/>
</dbReference>
<dbReference type="SUPFAM" id="SSF141868">
    <property type="entry name" value="EAL domain-like"/>
    <property type="match status" value="1"/>
</dbReference>
<dbReference type="SMART" id="SM00052">
    <property type="entry name" value="EAL"/>
    <property type="match status" value="1"/>
</dbReference>
<dbReference type="Pfam" id="PF00563">
    <property type="entry name" value="EAL"/>
    <property type="match status" value="1"/>
</dbReference>
<name>A0A6J7UQ43_9ZZZZ</name>
<organism evidence="5">
    <name type="scientific">freshwater metagenome</name>
    <dbReference type="NCBI Taxonomy" id="449393"/>
    <lineage>
        <taxon>unclassified sequences</taxon>
        <taxon>metagenomes</taxon>
        <taxon>ecological metagenomes</taxon>
    </lineage>
</organism>
<dbReference type="PANTHER" id="PTHR44757">
    <property type="entry name" value="DIGUANYLATE CYCLASE DGCP"/>
    <property type="match status" value="1"/>
</dbReference>
<dbReference type="InterPro" id="IPR043128">
    <property type="entry name" value="Rev_trsase/Diguanyl_cyclase"/>
</dbReference>
<dbReference type="InterPro" id="IPR035965">
    <property type="entry name" value="PAS-like_dom_sf"/>
</dbReference>
<dbReference type="InterPro" id="IPR000700">
    <property type="entry name" value="PAS-assoc_C"/>
</dbReference>
<dbReference type="Gene3D" id="3.30.450.20">
    <property type="entry name" value="PAS domain"/>
    <property type="match status" value="2"/>
</dbReference>
<dbReference type="PROSITE" id="PS50883">
    <property type="entry name" value="EAL"/>
    <property type="match status" value="1"/>
</dbReference>
<evidence type="ECO:0000259" key="2">
    <source>
        <dbReference type="PROSITE" id="PS50113"/>
    </source>
</evidence>
<dbReference type="CDD" id="cd00130">
    <property type="entry name" value="PAS"/>
    <property type="match status" value="2"/>
</dbReference>
<feature type="domain" description="PAS" evidence="1">
    <location>
        <begin position="88"/>
        <end position="130"/>
    </location>
</feature>
<dbReference type="InterPro" id="IPR035919">
    <property type="entry name" value="EAL_sf"/>
</dbReference>
<accession>A0A6J7UQ43</accession>
<dbReference type="InterPro" id="IPR000014">
    <property type="entry name" value="PAS"/>
</dbReference>
<protein>
    <submittedName>
        <fullName evidence="5">Unannotated protein</fullName>
    </submittedName>
</protein>
<dbReference type="CDD" id="cd01949">
    <property type="entry name" value="GGDEF"/>
    <property type="match status" value="1"/>
</dbReference>
<gene>
    <name evidence="5" type="ORF">UFOPK4347_01224</name>
</gene>
<feature type="domain" description="EAL" evidence="3">
    <location>
        <begin position="399"/>
        <end position="655"/>
    </location>
</feature>
<dbReference type="Gene3D" id="3.20.20.450">
    <property type="entry name" value="EAL domain"/>
    <property type="match status" value="1"/>
</dbReference>
<dbReference type="SUPFAM" id="SSF55073">
    <property type="entry name" value="Nucleotide cyclase"/>
    <property type="match status" value="1"/>
</dbReference>
<dbReference type="PROSITE" id="PS50112">
    <property type="entry name" value="PAS"/>
    <property type="match status" value="1"/>
</dbReference>
<dbReference type="InterPro" id="IPR001633">
    <property type="entry name" value="EAL_dom"/>
</dbReference>
<evidence type="ECO:0000259" key="3">
    <source>
        <dbReference type="PROSITE" id="PS50883"/>
    </source>
</evidence>
<dbReference type="SMART" id="SM00267">
    <property type="entry name" value="GGDEF"/>
    <property type="match status" value="1"/>
</dbReference>
<dbReference type="NCBIfam" id="TIGR00229">
    <property type="entry name" value="sensory_box"/>
    <property type="match status" value="1"/>
</dbReference>
<dbReference type="CDD" id="cd01948">
    <property type="entry name" value="EAL"/>
    <property type="match status" value="1"/>
</dbReference>
<dbReference type="SUPFAM" id="SSF55785">
    <property type="entry name" value="PYP-like sensor domain (PAS domain)"/>
    <property type="match status" value="2"/>
</dbReference>
<evidence type="ECO:0000259" key="1">
    <source>
        <dbReference type="PROSITE" id="PS50112"/>
    </source>
</evidence>
<dbReference type="PROSITE" id="PS50887">
    <property type="entry name" value="GGDEF"/>
    <property type="match status" value="1"/>
</dbReference>
<dbReference type="PROSITE" id="PS50113">
    <property type="entry name" value="PAC"/>
    <property type="match status" value="2"/>
</dbReference>
<feature type="domain" description="GGDEF" evidence="4">
    <location>
        <begin position="250"/>
        <end position="390"/>
    </location>
</feature>
<dbReference type="EMBL" id="CAFBQU010000035">
    <property type="protein sequence ID" value="CAB5066578.1"/>
    <property type="molecule type" value="Genomic_DNA"/>
</dbReference>
<dbReference type="Pfam" id="PF13426">
    <property type="entry name" value="PAS_9"/>
    <property type="match status" value="1"/>
</dbReference>
<evidence type="ECO:0000259" key="4">
    <source>
        <dbReference type="PROSITE" id="PS50887"/>
    </source>
</evidence>
<dbReference type="InterPro" id="IPR013655">
    <property type="entry name" value="PAS_fold_3"/>
</dbReference>
<dbReference type="SMART" id="SM00086">
    <property type="entry name" value="PAC"/>
    <property type="match status" value="2"/>
</dbReference>
<dbReference type="Gene3D" id="3.30.70.270">
    <property type="match status" value="1"/>
</dbReference>
<dbReference type="AlphaFoldDB" id="A0A6J7UQ43"/>
<dbReference type="InterPro" id="IPR052155">
    <property type="entry name" value="Biofilm_reg_signaling"/>
</dbReference>
<dbReference type="InterPro" id="IPR001610">
    <property type="entry name" value="PAC"/>
</dbReference>
<dbReference type="SMART" id="SM00091">
    <property type="entry name" value="PAS"/>
    <property type="match status" value="1"/>
</dbReference>
<dbReference type="InterPro" id="IPR029787">
    <property type="entry name" value="Nucleotide_cyclase"/>
</dbReference>
<reference evidence="5" key="1">
    <citation type="submission" date="2020-05" db="EMBL/GenBank/DDBJ databases">
        <authorList>
            <person name="Chiriac C."/>
            <person name="Salcher M."/>
            <person name="Ghai R."/>
            <person name="Kavagutti S V."/>
        </authorList>
    </citation>
    <scope>NUCLEOTIDE SEQUENCE</scope>
</reference>